<dbReference type="GO" id="GO:0005506">
    <property type="term" value="F:iron ion binding"/>
    <property type="evidence" value="ECO:0007669"/>
    <property type="project" value="InterPro"/>
</dbReference>
<dbReference type="InterPro" id="IPR002401">
    <property type="entry name" value="Cyt_P450_E_grp-I"/>
</dbReference>
<comment type="cofactor">
    <cofactor evidence="1 9">
        <name>heme</name>
        <dbReference type="ChEBI" id="CHEBI:30413"/>
    </cofactor>
</comment>
<dbReference type="PANTHER" id="PTHR46300">
    <property type="entry name" value="P450, PUTATIVE (EUROFUNG)-RELATED-RELATED"/>
    <property type="match status" value="1"/>
</dbReference>
<keyword evidence="13" id="KW-1185">Reference proteome</keyword>
<feature type="binding site" description="axial binding residue" evidence="9">
    <location>
        <position position="434"/>
    </location>
    <ligand>
        <name>heme</name>
        <dbReference type="ChEBI" id="CHEBI:30413"/>
    </ligand>
    <ligandPart>
        <name>Fe</name>
        <dbReference type="ChEBI" id="CHEBI:18248"/>
    </ligandPart>
</feature>
<dbReference type="PROSITE" id="PS00086">
    <property type="entry name" value="CYTOCHROME_P450"/>
    <property type="match status" value="1"/>
</dbReference>
<dbReference type="Pfam" id="PF00067">
    <property type="entry name" value="p450"/>
    <property type="match status" value="1"/>
</dbReference>
<evidence type="ECO:0000313" key="12">
    <source>
        <dbReference type="EMBL" id="KDQ55455.1"/>
    </source>
</evidence>
<dbReference type="GO" id="GO:0020037">
    <property type="term" value="F:heme binding"/>
    <property type="evidence" value="ECO:0007669"/>
    <property type="project" value="InterPro"/>
</dbReference>
<comment type="pathway">
    <text evidence="2">Secondary metabolite biosynthesis.</text>
</comment>
<evidence type="ECO:0000256" key="2">
    <source>
        <dbReference type="ARBA" id="ARBA00005179"/>
    </source>
</evidence>
<accession>A0A067PNR6</accession>
<evidence type="ECO:0000256" key="8">
    <source>
        <dbReference type="ARBA" id="ARBA00023033"/>
    </source>
</evidence>
<dbReference type="EMBL" id="KL197725">
    <property type="protein sequence ID" value="KDQ55455.1"/>
    <property type="molecule type" value="Genomic_DNA"/>
</dbReference>
<keyword evidence="6 10" id="KW-0560">Oxidoreductase</keyword>
<dbReference type="InParanoid" id="A0A067PNR6"/>
<name>A0A067PNR6_9AGAM</name>
<dbReference type="Gene3D" id="1.10.630.10">
    <property type="entry name" value="Cytochrome P450"/>
    <property type="match status" value="1"/>
</dbReference>
<evidence type="ECO:0000256" key="5">
    <source>
        <dbReference type="ARBA" id="ARBA00022723"/>
    </source>
</evidence>
<proteinExistence type="inferred from homology"/>
<dbReference type="OrthoDB" id="2789670at2759"/>
<dbReference type="GO" id="GO:0016705">
    <property type="term" value="F:oxidoreductase activity, acting on paired donors, with incorporation or reduction of molecular oxygen"/>
    <property type="evidence" value="ECO:0007669"/>
    <property type="project" value="InterPro"/>
</dbReference>
<keyword evidence="4 9" id="KW-0349">Heme</keyword>
<dbReference type="PANTHER" id="PTHR46300:SF7">
    <property type="entry name" value="P450, PUTATIVE (EUROFUNG)-RELATED"/>
    <property type="match status" value="1"/>
</dbReference>
<evidence type="ECO:0000256" key="4">
    <source>
        <dbReference type="ARBA" id="ARBA00022617"/>
    </source>
</evidence>
<evidence type="ECO:0000256" key="10">
    <source>
        <dbReference type="RuleBase" id="RU000461"/>
    </source>
</evidence>
<dbReference type="CDD" id="cd11065">
    <property type="entry name" value="CYP64-like"/>
    <property type="match status" value="1"/>
</dbReference>
<evidence type="ECO:0000256" key="7">
    <source>
        <dbReference type="ARBA" id="ARBA00023004"/>
    </source>
</evidence>
<evidence type="ECO:0000256" key="1">
    <source>
        <dbReference type="ARBA" id="ARBA00001971"/>
    </source>
</evidence>
<keyword evidence="11" id="KW-0732">Signal</keyword>
<dbReference type="InterPro" id="IPR036396">
    <property type="entry name" value="Cyt_P450_sf"/>
</dbReference>
<comment type="similarity">
    <text evidence="3 10">Belongs to the cytochrome P450 family.</text>
</comment>
<evidence type="ECO:0000256" key="6">
    <source>
        <dbReference type="ARBA" id="ARBA00023002"/>
    </source>
</evidence>
<feature type="signal peptide" evidence="11">
    <location>
        <begin position="1"/>
        <end position="19"/>
    </location>
</feature>
<dbReference type="SUPFAM" id="SSF48264">
    <property type="entry name" value="Cytochrome P450"/>
    <property type="match status" value="1"/>
</dbReference>
<dbReference type="GO" id="GO:0004497">
    <property type="term" value="F:monooxygenase activity"/>
    <property type="evidence" value="ECO:0007669"/>
    <property type="project" value="UniProtKB-KW"/>
</dbReference>
<organism evidence="12 13">
    <name type="scientific">Jaapia argillacea MUCL 33604</name>
    <dbReference type="NCBI Taxonomy" id="933084"/>
    <lineage>
        <taxon>Eukaryota</taxon>
        <taxon>Fungi</taxon>
        <taxon>Dikarya</taxon>
        <taxon>Basidiomycota</taxon>
        <taxon>Agaricomycotina</taxon>
        <taxon>Agaricomycetes</taxon>
        <taxon>Agaricomycetidae</taxon>
        <taxon>Jaapiales</taxon>
        <taxon>Jaapiaceae</taxon>
        <taxon>Jaapia</taxon>
    </lineage>
</organism>
<dbReference type="AlphaFoldDB" id="A0A067PNR6"/>
<gene>
    <name evidence="12" type="ORF">JAAARDRAFT_180898</name>
</gene>
<protein>
    <recommendedName>
        <fullName evidence="14">Cytochrome P450</fullName>
    </recommendedName>
</protein>
<sequence>MLDLAVLLIVFLLSWSYFARKRGNTRGLPYPPGPKQLPIIGNARDIPQQSPWLTYTEWGKKYGDIMHVQAFGSHVVIVNSERVAVDLFEKRSKIYSDRIMGKMTELMGWDYNTGLMPYGDKWRRHRRLVHQEFRADATAQYHPIIMKNVHFALRNILATPEDFLAHVRYIAAATVMSIAYGYEVAPTNDRFVQIVEDAVAMLSQAFFPGATLVNYFPMLQHLPGWLPGMGFKRFAQKCRMLTDEMQNAPFEFVKHHMLAGTALPSVTSELLDKVDPHGDVEEQEATIKRVSGIIYAAGADTTTAGMSTVVLAILLHPESQRKAQAEIDSVIGTHRLPTFEDRKNLPYVDAFVRESMRWHPAAPLAVPHATSEEDVYQGYYIPKGAAVIGNTWAMLHDDTTFPNPDLFMPERFLNDDGSLKEYPMAYFGFGRRICPGRSLADAEIWATAVAVLSVFNVTKSKDSTGREVSVDGGYTGGLVSHPLPFKCDLKPRSTAALQLIQESSQMI</sequence>
<evidence type="ECO:0000256" key="9">
    <source>
        <dbReference type="PIRSR" id="PIRSR602401-1"/>
    </source>
</evidence>
<evidence type="ECO:0008006" key="14">
    <source>
        <dbReference type="Google" id="ProtNLM"/>
    </source>
</evidence>
<dbReference type="InterPro" id="IPR017972">
    <property type="entry name" value="Cyt_P450_CS"/>
</dbReference>
<dbReference type="InterPro" id="IPR050364">
    <property type="entry name" value="Cytochrome_P450_fung"/>
</dbReference>
<dbReference type="HOGENOM" id="CLU_001570_2_3_1"/>
<dbReference type="InterPro" id="IPR001128">
    <property type="entry name" value="Cyt_P450"/>
</dbReference>
<keyword evidence="5 9" id="KW-0479">Metal-binding</keyword>
<keyword evidence="7 9" id="KW-0408">Iron</keyword>
<evidence type="ECO:0000313" key="13">
    <source>
        <dbReference type="Proteomes" id="UP000027265"/>
    </source>
</evidence>
<reference evidence="13" key="1">
    <citation type="journal article" date="2014" name="Proc. Natl. Acad. Sci. U.S.A.">
        <title>Extensive sampling of basidiomycete genomes demonstrates inadequacy of the white-rot/brown-rot paradigm for wood decay fungi.</title>
        <authorList>
            <person name="Riley R."/>
            <person name="Salamov A.A."/>
            <person name="Brown D.W."/>
            <person name="Nagy L.G."/>
            <person name="Floudas D."/>
            <person name="Held B.W."/>
            <person name="Levasseur A."/>
            <person name="Lombard V."/>
            <person name="Morin E."/>
            <person name="Otillar R."/>
            <person name="Lindquist E.A."/>
            <person name="Sun H."/>
            <person name="LaButti K.M."/>
            <person name="Schmutz J."/>
            <person name="Jabbour D."/>
            <person name="Luo H."/>
            <person name="Baker S.E."/>
            <person name="Pisabarro A.G."/>
            <person name="Walton J.D."/>
            <person name="Blanchette R.A."/>
            <person name="Henrissat B."/>
            <person name="Martin F."/>
            <person name="Cullen D."/>
            <person name="Hibbett D.S."/>
            <person name="Grigoriev I.V."/>
        </authorList>
    </citation>
    <scope>NUCLEOTIDE SEQUENCE [LARGE SCALE GENOMIC DNA]</scope>
    <source>
        <strain evidence="13">MUCL 33604</strain>
    </source>
</reference>
<dbReference type="PRINTS" id="PR00385">
    <property type="entry name" value="P450"/>
</dbReference>
<dbReference type="STRING" id="933084.A0A067PNR6"/>
<evidence type="ECO:0000256" key="11">
    <source>
        <dbReference type="SAM" id="SignalP"/>
    </source>
</evidence>
<dbReference type="PRINTS" id="PR00463">
    <property type="entry name" value="EP450I"/>
</dbReference>
<evidence type="ECO:0000256" key="3">
    <source>
        <dbReference type="ARBA" id="ARBA00010617"/>
    </source>
</evidence>
<keyword evidence="8 10" id="KW-0503">Monooxygenase</keyword>
<feature type="chain" id="PRO_5001643342" description="Cytochrome P450" evidence="11">
    <location>
        <begin position="20"/>
        <end position="507"/>
    </location>
</feature>
<dbReference type="Proteomes" id="UP000027265">
    <property type="component" value="Unassembled WGS sequence"/>
</dbReference>